<evidence type="ECO:0000313" key="6">
    <source>
        <dbReference type="EMBL" id="AMS40651.1"/>
    </source>
</evidence>
<evidence type="ECO:0000256" key="4">
    <source>
        <dbReference type="ARBA" id="ARBA00023163"/>
    </source>
</evidence>
<dbReference type="InterPro" id="IPR005119">
    <property type="entry name" value="LysR_subst-bd"/>
</dbReference>
<proteinExistence type="inferred from homology"/>
<dbReference type="EMBL" id="JACICB010000009">
    <property type="protein sequence ID" value="MBB3706411.1"/>
    <property type="molecule type" value="Genomic_DNA"/>
</dbReference>
<keyword evidence="2" id="KW-0805">Transcription regulation</keyword>
<keyword evidence="9" id="KW-1185">Reference proteome</keyword>
<gene>
    <name evidence="6" type="ORF">AA2016_1719</name>
    <name evidence="7" type="ORF">FHS67_002733</name>
</gene>
<evidence type="ECO:0000256" key="3">
    <source>
        <dbReference type="ARBA" id="ARBA00023125"/>
    </source>
</evidence>
<dbReference type="InterPro" id="IPR036388">
    <property type="entry name" value="WH-like_DNA-bd_sf"/>
</dbReference>
<name>A0AAC9AR08_AMIAI</name>
<dbReference type="EMBL" id="CP015005">
    <property type="protein sequence ID" value="AMS40651.1"/>
    <property type="molecule type" value="Genomic_DNA"/>
</dbReference>
<dbReference type="GO" id="GO:0006351">
    <property type="term" value="P:DNA-templated transcription"/>
    <property type="evidence" value="ECO:0007669"/>
    <property type="project" value="TreeGrafter"/>
</dbReference>
<dbReference type="GO" id="GO:0003700">
    <property type="term" value="F:DNA-binding transcription factor activity"/>
    <property type="evidence" value="ECO:0007669"/>
    <property type="project" value="InterPro"/>
</dbReference>
<dbReference type="KEGG" id="aak:AA2016_1719"/>
<protein>
    <submittedName>
        <fullName evidence="7">DNA-binding transcriptional LysR family regulator</fullName>
    </submittedName>
</protein>
<dbReference type="CDD" id="cd08422">
    <property type="entry name" value="PBP2_CrgA_like"/>
    <property type="match status" value="1"/>
</dbReference>
<keyword evidence="3 7" id="KW-0238">DNA-binding</keyword>
<dbReference type="Gene3D" id="3.40.190.290">
    <property type="match status" value="1"/>
</dbReference>
<dbReference type="SUPFAM" id="SSF46785">
    <property type="entry name" value="Winged helix' DNA-binding domain"/>
    <property type="match status" value="1"/>
</dbReference>
<dbReference type="SUPFAM" id="SSF53850">
    <property type="entry name" value="Periplasmic binding protein-like II"/>
    <property type="match status" value="1"/>
</dbReference>
<keyword evidence="4" id="KW-0804">Transcription</keyword>
<evidence type="ECO:0000259" key="5">
    <source>
        <dbReference type="PROSITE" id="PS50931"/>
    </source>
</evidence>
<dbReference type="PANTHER" id="PTHR30537">
    <property type="entry name" value="HTH-TYPE TRANSCRIPTIONAL REGULATOR"/>
    <property type="match status" value="1"/>
</dbReference>
<dbReference type="InterPro" id="IPR036390">
    <property type="entry name" value="WH_DNA-bd_sf"/>
</dbReference>
<sequence length="315" mass="33391">MSGAAAYLTGSRHGMIGKGMALDSVDLFLEVVRTGSFSGAARATGIPVSTISQRIAALETRLGSTLLKRTTRRLALTETGASYHEVASRALAELRGYEAELTDTAAGLSGKLRVASTIAMDDVLAPLLSSYLEAHPNISLELNLSGRNADLFTDGIDVAIRVGTLRDDSGLVARSLGSAALRLVASPAYLAAHAPISHPGDIDTGQLMSFSGYASAQLRHAGGDPYKLSISGRFTGNQLSSLRHQAVAGRGIALVPAAFLARELASGELVILLPEWSGEAQPIHIVYLRQRIVSRRLRSFIDHVVAHFPRQLFVA</sequence>
<dbReference type="GO" id="GO:0043565">
    <property type="term" value="F:sequence-specific DNA binding"/>
    <property type="evidence" value="ECO:0007669"/>
    <property type="project" value="TreeGrafter"/>
</dbReference>
<dbReference type="FunFam" id="1.10.10.10:FF:000001">
    <property type="entry name" value="LysR family transcriptional regulator"/>
    <property type="match status" value="1"/>
</dbReference>
<evidence type="ECO:0000313" key="8">
    <source>
        <dbReference type="Proteomes" id="UP000075755"/>
    </source>
</evidence>
<comment type="similarity">
    <text evidence="1">Belongs to the LysR transcriptional regulatory family.</text>
</comment>
<evidence type="ECO:0000313" key="9">
    <source>
        <dbReference type="Proteomes" id="UP000577697"/>
    </source>
</evidence>
<dbReference type="PANTHER" id="PTHR30537:SF5">
    <property type="entry name" value="HTH-TYPE TRANSCRIPTIONAL ACTIVATOR TTDR-RELATED"/>
    <property type="match status" value="1"/>
</dbReference>
<dbReference type="PROSITE" id="PS50931">
    <property type="entry name" value="HTH_LYSR"/>
    <property type="match status" value="1"/>
</dbReference>
<organism evidence="6 8">
    <name type="scientific">Aminobacter aminovorans</name>
    <name type="common">Chelatobacter heintzii</name>
    <dbReference type="NCBI Taxonomy" id="83263"/>
    <lineage>
        <taxon>Bacteria</taxon>
        <taxon>Pseudomonadati</taxon>
        <taxon>Pseudomonadota</taxon>
        <taxon>Alphaproteobacteria</taxon>
        <taxon>Hyphomicrobiales</taxon>
        <taxon>Phyllobacteriaceae</taxon>
        <taxon>Aminobacter</taxon>
    </lineage>
</organism>
<dbReference type="Gene3D" id="1.10.10.10">
    <property type="entry name" value="Winged helix-like DNA-binding domain superfamily/Winged helix DNA-binding domain"/>
    <property type="match status" value="1"/>
</dbReference>
<evidence type="ECO:0000256" key="1">
    <source>
        <dbReference type="ARBA" id="ARBA00009437"/>
    </source>
</evidence>
<dbReference type="Pfam" id="PF03466">
    <property type="entry name" value="LysR_substrate"/>
    <property type="match status" value="1"/>
</dbReference>
<dbReference type="InterPro" id="IPR000847">
    <property type="entry name" value="LysR_HTH_N"/>
</dbReference>
<dbReference type="Proteomes" id="UP000075755">
    <property type="component" value="Chromosome"/>
</dbReference>
<reference evidence="6 8" key="1">
    <citation type="submission" date="2016-03" db="EMBL/GenBank/DDBJ databases">
        <title>Complete genome of Aminobacter aminovorans KCTC 2477.</title>
        <authorList>
            <person name="Kim K.M."/>
        </authorList>
    </citation>
    <scope>NUCLEOTIDE SEQUENCE [LARGE SCALE GENOMIC DNA]</scope>
    <source>
        <strain evidence="6 8">KCTC 2477</strain>
    </source>
</reference>
<dbReference type="AlphaFoldDB" id="A0AAC9AR08"/>
<dbReference type="Proteomes" id="UP000577697">
    <property type="component" value="Unassembled WGS sequence"/>
</dbReference>
<reference evidence="7 9" key="2">
    <citation type="submission" date="2020-08" db="EMBL/GenBank/DDBJ databases">
        <title>Genomic Encyclopedia of Type Strains, Phase IV (KMG-IV): sequencing the most valuable type-strain genomes for metagenomic binning, comparative biology and taxonomic classification.</title>
        <authorList>
            <person name="Goeker M."/>
        </authorList>
    </citation>
    <scope>NUCLEOTIDE SEQUENCE [LARGE SCALE GENOMIC DNA]</scope>
    <source>
        <strain evidence="7 9">DSM 10368</strain>
    </source>
</reference>
<dbReference type="Pfam" id="PF00126">
    <property type="entry name" value="HTH_1"/>
    <property type="match status" value="1"/>
</dbReference>
<dbReference type="InterPro" id="IPR058163">
    <property type="entry name" value="LysR-type_TF_proteobact-type"/>
</dbReference>
<feature type="domain" description="HTH lysR-type" evidence="5">
    <location>
        <begin position="20"/>
        <end position="77"/>
    </location>
</feature>
<evidence type="ECO:0000256" key="2">
    <source>
        <dbReference type="ARBA" id="ARBA00023015"/>
    </source>
</evidence>
<dbReference type="RefSeq" id="WP_067957601.1">
    <property type="nucleotide sequence ID" value="NZ_CP015005.1"/>
</dbReference>
<evidence type="ECO:0000313" key="7">
    <source>
        <dbReference type="EMBL" id="MBB3706411.1"/>
    </source>
</evidence>
<accession>A0AAC9AR08</accession>